<reference evidence="2 3" key="1">
    <citation type="submission" date="2015-05" db="EMBL/GenBank/DDBJ databases">
        <title>Genome sequencing and analysis of members of genus Stenotrophomonas.</title>
        <authorList>
            <person name="Patil P.P."/>
            <person name="Midha S."/>
            <person name="Patil P.B."/>
        </authorList>
    </citation>
    <scope>NUCLEOTIDE SEQUENCE [LARGE SCALE GENOMIC DNA]</scope>
    <source>
        <strain evidence="2 3">DSM 17805</strain>
    </source>
</reference>
<feature type="chain" id="PRO_5006393195" description="DUF2884 family protein" evidence="1">
    <location>
        <begin position="25"/>
        <end position="196"/>
    </location>
</feature>
<evidence type="ECO:0000313" key="3">
    <source>
        <dbReference type="Proteomes" id="UP000051254"/>
    </source>
</evidence>
<dbReference type="AlphaFoldDB" id="A0A0R0BYL1"/>
<gene>
    <name evidence="2" type="ORF">ABB25_08910</name>
</gene>
<evidence type="ECO:0000313" key="2">
    <source>
        <dbReference type="EMBL" id="KRG57923.1"/>
    </source>
</evidence>
<dbReference type="Proteomes" id="UP000051254">
    <property type="component" value="Unassembled WGS sequence"/>
</dbReference>
<sequence length="196" mass="20251">MRIPTPLQRLALAAALILPLASCAEQQADLSSRIQAQVRQEMDKAAQKLANEEFQLNADGLPAASISPEGVLSIDGKPLPLTAEQQALALQYRQQIQTIASEGMQLGLQGAELGVGAAATALGGALSGKDAGQIEAEVQARAAGLKQAAAQLCDRLPALMLAGQALAAAVPEFAPYASINDKTIADCRNDGQIDLS</sequence>
<accession>A0A0R0BYL1</accession>
<keyword evidence="3" id="KW-1185">Reference proteome</keyword>
<feature type="signal peptide" evidence="1">
    <location>
        <begin position="1"/>
        <end position="24"/>
    </location>
</feature>
<dbReference type="RefSeq" id="WP_057665985.1">
    <property type="nucleotide sequence ID" value="NZ_LDJH01000013.1"/>
</dbReference>
<keyword evidence="1" id="KW-0732">Signal</keyword>
<evidence type="ECO:0000256" key="1">
    <source>
        <dbReference type="SAM" id="SignalP"/>
    </source>
</evidence>
<evidence type="ECO:0008006" key="4">
    <source>
        <dbReference type="Google" id="ProtNLM"/>
    </source>
</evidence>
<proteinExistence type="predicted"/>
<comment type="caution">
    <text evidence="2">The sequence shown here is derived from an EMBL/GenBank/DDBJ whole genome shotgun (WGS) entry which is preliminary data.</text>
</comment>
<dbReference type="EMBL" id="LDJH01000013">
    <property type="protein sequence ID" value="KRG57923.1"/>
    <property type="molecule type" value="Genomic_DNA"/>
</dbReference>
<organism evidence="2 3">
    <name type="scientific">Stenotrophomonas koreensis</name>
    <dbReference type="NCBI Taxonomy" id="266128"/>
    <lineage>
        <taxon>Bacteria</taxon>
        <taxon>Pseudomonadati</taxon>
        <taxon>Pseudomonadota</taxon>
        <taxon>Gammaproteobacteria</taxon>
        <taxon>Lysobacterales</taxon>
        <taxon>Lysobacteraceae</taxon>
        <taxon>Stenotrophomonas</taxon>
    </lineage>
</organism>
<dbReference type="OrthoDB" id="6057407at2"/>
<dbReference type="PATRIC" id="fig|266128.3.peg.648"/>
<name>A0A0R0BYL1_9GAMM</name>
<protein>
    <recommendedName>
        <fullName evidence="4">DUF2884 family protein</fullName>
    </recommendedName>
</protein>